<dbReference type="OMA" id="TRQFCSP"/>
<feature type="region of interest" description="Disordered" evidence="1">
    <location>
        <begin position="35"/>
        <end position="65"/>
    </location>
</feature>
<organism evidence="2 3">
    <name type="scientific">Trypanosoma rangeli</name>
    <dbReference type="NCBI Taxonomy" id="5698"/>
    <lineage>
        <taxon>Eukaryota</taxon>
        <taxon>Discoba</taxon>
        <taxon>Euglenozoa</taxon>
        <taxon>Kinetoplastea</taxon>
        <taxon>Metakinetoplastina</taxon>
        <taxon>Trypanosomatida</taxon>
        <taxon>Trypanosomatidae</taxon>
        <taxon>Trypanosoma</taxon>
        <taxon>Herpetosoma</taxon>
    </lineage>
</organism>
<evidence type="ECO:0000313" key="2">
    <source>
        <dbReference type="EMBL" id="RNF04750.1"/>
    </source>
</evidence>
<dbReference type="OrthoDB" id="271771at2759"/>
<evidence type="ECO:0000256" key="1">
    <source>
        <dbReference type="SAM" id="MobiDB-lite"/>
    </source>
</evidence>
<dbReference type="VEuPathDB" id="TriTrypDB:TRSC58_05725"/>
<comment type="caution">
    <text evidence="2">The sequence shown here is derived from an EMBL/GenBank/DDBJ whole genome shotgun (WGS) entry which is preliminary data.</text>
</comment>
<protein>
    <submittedName>
        <fullName evidence="2">Uncharacterized protein</fullName>
    </submittedName>
</protein>
<dbReference type="GeneID" id="40328825"/>
<name>A0A3S5IR66_TRYRA</name>
<gene>
    <name evidence="2" type="ORF">TraAM80_04892</name>
</gene>
<accession>A0A3S5IR66</accession>
<dbReference type="RefSeq" id="XP_029238280.1">
    <property type="nucleotide sequence ID" value="XM_029381799.1"/>
</dbReference>
<reference evidence="2 3" key="1">
    <citation type="journal article" date="2018" name="BMC Genomics">
        <title>Genomic comparison of Trypanosoma conorhini and Trypanosoma rangeli to Trypanosoma cruzi strains of high and low virulence.</title>
        <authorList>
            <person name="Bradwell K.R."/>
            <person name="Koparde V.N."/>
            <person name="Matveyev A.V."/>
            <person name="Serrano M.G."/>
            <person name="Alves J.M."/>
            <person name="Parikh H."/>
            <person name="Huang B."/>
            <person name="Lee V."/>
            <person name="Espinosa-Alvarez O."/>
            <person name="Ortiz P.A."/>
            <person name="Costa-Martins A.G."/>
            <person name="Teixeira M.M."/>
            <person name="Buck G.A."/>
        </authorList>
    </citation>
    <scope>NUCLEOTIDE SEQUENCE [LARGE SCALE GENOMIC DNA]</scope>
    <source>
        <strain evidence="2 3">AM80</strain>
    </source>
</reference>
<dbReference type="Proteomes" id="UP000283634">
    <property type="component" value="Unassembled WGS sequence"/>
</dbReference>
<proteinExistence type="predicted"/>
<sequence>MSLRRLFCDGVPGMRFALSTECTPVARFQQRCLGSQRRTADGVPGSRKLEADDGEQPAYTDAKASPLAPFRGVRREQEIAAKRVYRDTVSPSPLHSSGKTVITDAASSCEGGATGGHRVGGDAQVSTTSNRFLQKLSELERSAALTGASTGRFSQVYRRGREEKVLNERKRMLVFRDVGMDLDKPILSRDVFLVFKYFRYGIEFAVDNELERMLRYFNEHALNELKIIQNSKLMRGPAVLSRKRCHPVYGGVASQMSSVFPSLRVANVRQFCGYTRETEQRVAELMKPGSLCASFCRAKEDTMARSWSRGRYFCEQDPSQMTSFSPSAFRRPMVVIYTQLGQKLGAQADLEWRRLAYATIHPSLLQCLPIADAAGEGHVQSSCEQHKGGLRNRSKEASVNGREHIMPLDVVSLRSMDVYKYRWVQRLCVRRFARSLVPPAYSVDHTVSEAAVNGLITASTTFVGCKLLQPFYSVLGLRNYLSPHVMLVDHEGVIRWLAAGCPDDYEREHFPALIKQLGDEYNRARTH</sequence>
<dbReference type="AlphaFoldDB" id="A0A3S5IR66"/>
<dbReference type="EMBL" id="MKGL01000154">
    <property type="protein sequence ID" value="RNF04750.1"/>
    <property type="molecule type" value="Genomic_DNA"/>
</dbReference>
<evidence type="ECO:0000313" key="3">
    <source>
        <dbReference type="Proteomes" id="UP000283634"/>
    </source>
</evidence>
<keyword evidence="3" id="KW-1185">Reference proteome</keyword>